<comment type="caution">
    <text evidence="1">The sequence shown here is derived from an EMBL/GenBank/DDBJ whole genome shotgun (WGS) entry which is preliminary data.</text>
</comment>
<reference evidence="1" key="1">
    <citation type="journal article" date="2021" name="PeerJ">
        <title>Extensive microbial diversity within the chicken gut microbiome revealed by metagenomics and culture.</title>
        <authorList>
            <person name="Gilroy R."/>
            <person name="Ravi A."/>
            <person name="Getino M."/>
            <person name="Pursley I."/>
            <person name="Horton D.L."/>
            <person name="Alikhan N.F."/>
            <person name="Baker D."/>
            <person name="Gharbi K."/>
            <person name="Hall N."/>
            <person name="Watson M."/>
            <person name="Adriaenssens E.M."/>
            <person name="Foster-Nyarko E."/>
            <person name="Jarju S."/>
            <person name="Secka A."/>
            <person name="Antonio M."/>
            <person name="Oren A."/>
            <person name="Chaudhuri R.R."/>
            <person name="La Ragione R."/>
            <person name="Hildebrand F."/>
            <person name="Pallen M.J."/>
        </authorList>
    </citation>
    <scope>NUCLEOTIDE SEQUENCE</scope>
    <source>
        <strain evidence="1">ChiBcolR8-3208</strain>
    </source>
</reference>
<name>A0A9D2LY48_9FIRM</name>
<reference evidence="1" key="2">
    <citation type="submission" date="2021-04" db="EMBL/GenBank/DDBJ databases">
        <authorList>
            <person name="Gilroy R."/>
        </authorList>
    </citation>
    <scope>NUCLEOTIDE SEQUENCE</scope>
    <source>
        <strain evidence="1">ChiBcolR8-3208</strain>
    </source>
</reference>
<evidence type="ECO:0000313" key="2">
    <source>
        <dbReference type="Proteomes" id="UP000824214"/>
    </source>
</evidence>
<accession>A0A9D2LY48</accession>
<protein>
    <submittedName>
        <fullName evidence="1">Uncharacterized protein</fullName>
    </submittedName>
</protein>
<sequence length="91" mass="10332">MIPLSFGDIALLNHLLEEWGTRYQVRWKDSFTACLEPPGECCFTPELQRKALGLVERFYREKGLAVVFSPDKLFFSVKRLEGPGKPGCPAE</sequence>
<evidence type="ECO:0000313" key="1">
    <source>
        <dbReference type="EMBL" id="HJB37826.1"/>
    </source>
</evidence>
<organism evidence="1 2">
    <name type="scientific">Candidatus Acutalibacter ornithocaccae</name>
    <dbReference type="NCBI Taxonomy" id="2838416"/>
    <lineage>
        <taxon>Bacteria</taxon>
        <taxon>Bacillati</taxon>
        <taxon>Bacillota</taxon>
        <taxon>Clostridia</taxon>
        <taxon>Eubacteriales</taxon>
        <taxon>Acutalibacteraceae</taxon>
        <taxon>Acutalibacter</taxon>
    </lineage>
</organism>
<gene>
    <name evidence="1" type="ORF">H9942_07145</name>
</gene>
<proteinExistence type="predicted"/>
<dbReference type="Proteomes" id="UP000824214">
    <property type="component" value="Unassembled WGS sequence"/>
</dbReference>
<dbReference type="EMBL" id="DWXZ01000148">
    <property type="protein sequence ID" value="HJB37826.1"/>
    <property type="molecule type" value="Genomic_DNA"/>
</dbReference>
<dbReference type="AlphaFoldDB" id="A0A9D2LY48"/>